<proteinExistence type="predicted"/>
<comment type="caution">
    <text evidence="1">The sequence shown here is derived from an EMBL/GenBank/DDBJ whole genome shotgun (WGS) entry which is preliminary data.</text>
</comment>
<organism evidence="1 2">
    <name type="scientific">Sphagnum jensenii</name>
    <dbReference type="NCBI Taxonomy" id="128206"/>
    <lineage>
        <taxon>Eukaryota</taxon>
        <taxon>Viridiplantae</taxon>
        <taxon>Streptophyta</taxon>
        <taxon>Embryophyta</taxon>
        <taxon>Bryophyta</taxon>
        <taxon>Sphagnophytina</taxon>
        <taxon>Sphagnopsida</taxon>
        <taxon>Sphagnales</taxon>
        <taxon>Sphagnaceae</taxon>
        <taxon>Sphagnum</taxon>
    </lineage>
</organism>
<protein>
    <submittedName>
        <fullName evidence="1">Uncharacterized protein</fullName>
    </submittedName>
</protein>
<dbReference type="EMBL" id="CAXAQS010000953">
    <property type="protein sequence ID" value="CAK9253946.1"/>
    <property type="molecule type" value="Genomic_DNA"/>
</dbReference>
<accession>A0ABP0VJ74</accession>
<keyword evidence="2" id="KW-1185">Reference proteome</keyword>
<evidence type="ECO:0000313" key="1">
    <source>
        <dbReference type="EMBL" id="CAK9253946.1"/>
    </source>
</evidence>
<sequence length="172" mass="20162">MTKLDRFNWIGFRAKEFLQAYIEINTSGRLEDLGIRHMEDCTLEFFCDAEFHRDQETEAAKLIQALRDSNAGHDHHTTEIQRIFNGFYICKHSICMSDHKGFLHSALQQQEVVKKLLRSKYRIQCRAQQEKAEKTLKDQLEKWIDSKHHLVIPHLSPPIPFDLSMPAADIEN</sequence>
<gene>
    <name evidence="1" type="ORF">CSSPJE1EN1_LOCUS29324</name>
</gene>
<dbReference type="Proteomes" id="UP001497444">
    <property type="component" value="Unassembled WGS sequence"/>
</dbReference>
<name>A0ABP0VJ74_9BRYO</name>
<evidence type="ECO:0000313" key="2">
    <source>
        <dbReference type="Proteomes" id="UP001497444"/>
    </source>
</evidence>
<reference evidence="1" key="1">
    <citation type="submission" date="2024-02" db="EMBL/GenBank/DDBJ databases">
        <authorList>
            <consortium name="ELIXIR-Norway"/>
            <consortium name="Elixir Norway"/>
        </authorList>
    </citation>
    <scope>NUCLEOTIDE SEQUENCE</scope>
</reference>